<dbReference type="RefSeq" id="WP_146954689.1">
    <property type="nucleotide sequence ID" value="NZ_BAABBJ010000013.1"/>
</dbReference>
<keyword evidence="5 13" id="KW-0235">DNA replication</keyword>
<keyword evidence="17" id="KW-1185">Reference proteome</keyword>
<dbReference type="InterPro" id="IPR042174">
    <property type="entry name" value="RecF_2"/>
</dbReference>
<dbReference type="HAMAP" id="MF_00365">
    <property type="entry name" value="RecF"/>
    <property type="match status" value="1"/>
</dbReference>
<proteinExistence type="inferred from homology"/>
<comment type="function">
    <text evidence="12 13 14">The RecF protein is involved in DNA metabolism; it is required for DNA replication and normal SOS inducibility. RecF binds preferentially to single-stranded, linear DNA. It also seems to bind ATP.</text>
</comment>
<dbReference type="NCBIfam" id="TIGR00611">
    <property type="entry name" value="recf"/>
    <property type="match status" value="1"/>
</dbReference>
<dbReference type="PROSITE" id="PS00618">
    <property type="entry name" value="RECF_2"/>
    <property type="match status" value="1"/>
</dbReference>
<dbReference type="InterPro" id="IPR003395">
    <property type="entry name" value="RecF/RecN/SMC_N"/>
</dbReference>
<dbReference type="PANTHER" id="PTHR32182:SF0">
    <property type="entry name" value="DNA REPLICATION AND REPAIR PROTEIN RECF"/>
    <property type="match status" value="1"/>
</dbReference>
<evidence type="ECO:0000256" key="13">
    <source>
        <dbReference type="HAMAP-Rule" id="MF_00365"/>
    </source>
</evidence>
<dbReference type="GO" id="GO:0005737">
    <property type="term" value="C:cytoplasm"/>
    <property type="evidence" value="ECO:0007669"/>
    <property type="project" value="UniProtKB-SubCell"/>
</dbReference>
<dbReference type="GO" id="GO:0005524">
    <property type="term" value="F:ATP binding"/>
    <property type="evidence" value="ECO:0007669"/>
    <property type="project" value="UniProtKB-UniRule"/>
</dbReference>
<keyword evidence="9 13" id="KW-0238">DNA-binding</keyword>
<dbReference type="GO" id="GO:0003697">
    <property type="term" value="F:single-stranded DNA binding"/>
    <property type="evidence" value="ECO:0007669"/>
    <property type="project" value="UniProtKB-UniRule"/>
</dbReference>
<keyword evidence="11 13" id="KW-0742">SOS response</keyword>
<comment type="caution">
    <text evidence="16">The sequence shown here is derived from an EMBL/GenBank/DDBJ whole genome shotgun (WGS) entry which is preliminary data.</text>
</comment>
<dbReference type="PANTHER" id="PTHR32182">
    <property type="entry name" value="DNA REPLICATION AND REPAIR PROTEIN RECF"/>
    <property type="match status" value="1"/>
</dbReference>
<evidence type="ECO:0000256" key="7">
    <source>
        <dbReference type="ARBA" id="ARBA00022763"/>
    </source>
</evidence>
<dbReference type="Gene3D" id="1.20.1050.90">
    <property type="entry name" value="RecF/RecN/SMC, N-terminal domain"/>
    <property type="match status" value="1"/>
</dbReference>
<accession>A0A512PI91</accession>
<evidence type="ECO:0000259" key="15">
    <source>
        <dbReference type="Pfam" id="PF02463"/>
    </source>
</evidence>
<keyword evidence="4 13" id="KW-0963">Cytoplasm</keyword>
<dbReference type="GO" id="GO:0006260">
    <property type="term" value="P:DNA replication"/>
    <property type="evidence" value="ECO:0007669"/>
    <property type="project" value="UniProtKB-UniRule"/>
</dbReference>
<dbReference type="Pfam" id="PF02463">
    <property type="entry name" value="SMC_N"/>
    <property type="match status" value="1"/>
</dbReference>
<comment type="similarity">
    <text evidence="2 13 14">Belongs to the RecF family.</text>
</comment>
<evidence type="ECO:0000313" key="17">
    <source>
        <dbReference type="Proteomes" id="UP000321798"/>
    </source>
</evidence>
<dbReference type="GO" id="GO:0009432">
    <property type="term" value="P:SOS response"/>
    <property type="evidence" value="ECO:0007669"/>
    <property type="project" value="UniProtKB-UniRule"/>
</dbReference>
<sequence>MYVAHLSLTDFRSYAQVELPLDPGITALVGPNGQGKTNLVEAIGYVATLGSHRVPSDAALVRQGASRAVVRTRVVRELDPGQPRTTTIEVEVTPGKANRARINGGSPGRARDVLGILRTVLFAPEDLALVKGDPGERRRFLDDLAVQLTPRLAGIVADYDRVLRQRSALLKSAGAAFRGSRGGADLRTLDVWDSKLAQTGAQLIVARRALVDALRPHVGRAYEQVSAGQGVASIAYRASLDAALAGDEAEGAPGAQDERLSTRPSVELVEAQLLEAMGRLRPKEIERGVCLVGPHRDDLVLTLGDLPAKGYASHGESWSFALALRLASYALLSGDAPAGDDLWVADWGPDGEPVLILDDVFAELDARRRDRLAELVAPARQVLITAAVPDDVPEPLAGARVDVMGGEATRVL</sequence>
<dbReference type="GO" id="GO:0000731">
    <property type="term" value="P:DNA synthesis involved in DNA repair"/>
    <property type="evidence" value="ECO:0007669"/>
    <property type="project" value="TreeGrafter"/>
</dbReference>
<evidence type="ECO:0000313" key="16">
    <source>
        <dbReference type="EMBL" id="GEP70924.1"/>
    </source>
</evidence>
<evidence type="ECO:0000256" key="6">
    <source>
        <dbReference type="ARBA" id="ARBA00022741"/>
    </source>
</evidence>
<evidence type="ECO:0000256" key="10">
    <source>
        <dbReference type="ARBA" id="ARBA00023204"/>
    </source>
</evidence>
<name>A0A512PI91_9CELL</name>
<keyword evidence="8 13" id="KW-0067">ATP-binding</keyword>
<dbReference type="GO" id="GO:0006302">
    <property type="term" value="P:double-strand break repair"/>
    <property type="evidence" value="ECO:0007669"/>
    <property type="project" value="TreeGrafter"/>
</dbReference>
<dbReference type="InterPro" id="IPR018078">
    <property type="entry name" value="DNA-binding_RecF_CS"/>
</dbReference>
<dbReference type="EMBL" id="BKAL01000017">
    <property type="protein sequence ID" value="GEP70924.1"/>
    <property type="molecule type" value="Genomic_DNA"/>
</dbReference>
<feature type="binding site" evidence="13">
    <location>
        <begin position="30"/>
        <end position="37"/>
    </location>
    <ligand>
        <name>ATP</name>
        <dbReference type="ChEBI" id="CHEBI:30616"/>
    </ligand>
</feature>
<dbReference type="InterPro" id="IPR027417">
    <property type="entry name" value="P-loop_NTPase"/>
</dbReference>
<gene>
    <name evidence="13 16" type="primary">recF</name>
    <name evidence="16" type="ORF">CSO01_36390</name>
</gene>
<dbReference type="OrthoDB" id="9803889at2"/>
<organism evidence="16 17">
    <name type="scientific">Cellulomonas soli</name>
    <dbReference type="NCBI Taxonomy" id="931535"/>
    <lineage>
        <taxon>Bacteria</taxon>
        <taxon>Bacillati</taxon>
        <taxon>Actinomycetota</taxon>
        <taxon>Actinomycetes</taxon>
        <taxon>Micrococcales</taxon>
        <taxon>Cellulomonadaceae</taxon>
        <taxon>Cellulomonas</taxon>
    </lineage>
</organism>
<evidence type="ECO:0000256" key="14">
    <source>
        <dbReference type="RuleBase" id="RU000578"/>
    </source>
</evidence>
<dbReference type="SUPFAM" id="SSF52540">
    <property type="entry name" value="P-loop containing nucleoside triphosphate hydrolases"/>
    <property type="match status" value="1"/>
</dbReference>
<evidence type="ECO:0000256" key="4">
    <source>
        <dbReference type="ARBA" id="ARBA00022490"/>
    </source>
</evidence>
<comment type="subcellular location">
    <subcellularLocation>
        <location evidence="1 13 14">Cytoplasm</location>
    </subcellularLocation>
</comment>
<keyword evidence="7 13" id="KW-0227">DNA damage</keyword>
<protein>
    <recommendedName>
        <fullName evidence="3 13">DNA replication and repair protein RecF</fullName>
    </recommendedName>
</protein>
<evidence type="ECO:0000256" key="1">
    <source>
        <dbReference type="ARBA" id="ARBA00004496"/>
    </source>
</evidence>
<evidence type="ECO:0000256" key="9">
    <source>
        <dbReference type="ARBA" id="ARBA00023125"/>
    </source>
</evidence>
<evidence type="ECO:0000256" key="8">
    <source>
        <dbReference type="ARBA" id="ARBA00022840"/>
    </source>
</evidence>
<evidence type="ECO:0000256" key="3">
    <source>
        <dbReference type="ARBA" id="ARBA00020170"/>
    </source>
</evidence>
<keyword evidence="10 13" id="KW-0234">DNA repair</keyword>
<dbReference type="Gene3D" id="3.40.50.300">
    <property type="entry name" value="P-loop containing nucleotide triphosphate hydrolases"/>
    <property type="match status" value="1"/>
</dbReference>
<evidence type="ECO:0000256" key="2">
    <source>
        <dbReference type="ARBA" id="ARBA00008016"/>
    </source>
</evidence>
<keyword evidence="6 13" id="KW-0547">Nucleotide-binding</keyword>
<evidence type="ECO:0000256" key="5">
    <source>
        <dbReference type="ARBA" id="ARBA00022705"/>
    </source>
</evidence>
<reference evidence="16 17" key="1">
    <citation type="submission" date="2019-07" db="EMBL/GenBank/DDBJ databases">
        <title>Whole genome shotgun sequence of Cellulomonas soli NBRC 109434.</title>
        <authorList>
            <person name="Hosoyama A."/>
            <person name="Uohara A."/>
            <person name="Ohji S."/>
            <person name="Ichikawa N."/>
        </authorList>
    </citation>
    <scope>NUCLEOTIDE SEQUENCE [LARGE SCALE GENOMIC DNA]</scope>
    <source>
        <strain evidence="16 17">NBRC 109434</strain>
    </source>
</reference>
<feature type="domain" description="RecF/RecN/SMC N-terminal" evidence="15">
    <location>
        <begin position="2"/>
        <end position="386"/>
    </location>
</feature>
<dbReference type="InterPro" id="IPR001238">
    <property type="entry name" value="DNA-binding_RecF"/>
</dbReference>
<dbReference type="AlphaFoldDB" id="A0A512PI91"/>
<dbReference type="Proteomes" id="UP000321798">
    <property type="component" value="Unassembled WGS sequence"/>
</dbReference>
<dbReference type="PROSITE" id="PS00617">
    <property type="entry name" value="RECF_1"/>
    <property type="match status" value="1"/>
</dbReference>
<evidence type="ECO:0000256" key="11">
    <source>
        <dbReference type="ARBA" id="ARBA00023236"/>
    </source>
</evidence>
<evidence type="ECO:0000256" key="12">
    <source>
        <dbReference type="ARBA" id="ARBA00025401"/>
    </source>
</evidence>